<evidence type="ECO:0000256" key="5">
    <source>
        <dbReference type="ARBA" id="ARBA00022501"/>
    </source>
</evidence>
<dbReference type="SFLD" id="SFLDG01182">
    <property type="entry name" value="Prostaglandin_E_synthase_like"/>
    <property type="match status" value="1"/>
</dbReference>
<keyword evidence="9" id="KW-0276">Fatty acid metabolism</keyword>
<feature type="compositionally biased region" description="Low complexity" evidence="19">
    <location>
        <begin position="202"/>
        <end position="226"/>
    </location>
</feature>
<comment type="pathway">
    <text evidence="1">Lipid metabolism; prostaglandin biosynthesis.</text>
</comment>
<comment type="catalytic activity">
    <reaction evidence="15">
        <text>prostaglandin H2 = (12S)-hydroxy-(5Z,8E,10E)-heptadecatrienoate + malonaldehyde</text>
        <dbReference type="Rhea" id="RHEA:48644"/>
        <dbReference type="ChEBI" id="CHEBI:57405"/>
        <dbReference type="ChEBI" id="CHEBI:90694"/>
        <dbReference type="ChEBI" id="CHEBI:566274"/>
    </reaction>
    <physiologicalReaction direction="left-to-right" evidence="15">
        <dbReference type="Rhea" id="RHEA:48645"/>
    </physiologicalReaction>
</comment>
<evidence type="ECO:0000256" key="4">
    <source>
        <dbReference type="ARBA" id="ARBA00019474"/>
    </source>
</evidence>
<dbReference type="InterPro" id="IPR034334">
    <property type="entry name" value="PGES2"/>
</dbReference>
<dbReference type="VEuPathDB" id="CryptoDB:Cvel_23371"/>
<keyword evidence="7" id="KW-0643">Prostaglandin biosynthesis</keyword>
<dbReference type="Pfam" id="PF13417">
    <property type="entry name" value="GST_N_3"/>
    <property type="match status" value="1"/>
</dbReference>
<dbReference type="PROSITE" id="PS51354">
    <property type="entry name" value="GLUTAREDOXIN_2"/>
    <property type="match status" value="1"/>
</dbReference>
<evidence type="ECO:0000256" key="19">
    <source>
        <dbReference type="SAM" id="MobiDB-lite"/>
    </source>
</evidence>
<dbReference type="UniPathway" id="UPA00662"/>
<protein>
    <recommendedName>
        <fullName evidence="4">Prostaglandin E synthase 2</fullName>
        <ecNumber evidence="3">5.3.99.3</ecNumber>
    </recommendedName>
    <alternativeName>
        <fullName evidence="17">Microsomal prostaglandin E synthase 2</fullName>
    </alternativeName>
</protein>
<dbReference type="SUPFAM" id="SSF47616">
    <property type="entry name" value="GST C-terminal domain-like"/>
    <property type="match status" value="1"/>
</dbReference>
<dbReference type="PANTHER" id="PTHR12782:SF5">
    <property type="entry name" value="PROSTAGLANDIN E SYNTHASE 2"/>
    <property type="match status" value="1"/>
</dbReference>
<keyword evidence="5" id="KW-0644">Prostaglandin metabolism</keyword>
<organism evidence="21">
    <name type="scientific">Chromera velia CCMP2878</name>
    <dbReference type="NCBI Taxonomy" id="1169474"/>
    <lineage>
        <taxon>Eukaryota</taxon>
        <taxon>Sar</taxon>
        <taxon>Alveolata</taxon>
        <taxon>Colpodellida</taxon>
        <taxon>Chromeraceae</taxon>
        <taxon>Chromera</taxon>
    </lineage>
</organism>
<dbReference type="GO" id="GO:0012505">
    <property type="term" value="C:endomembrane system"/>
    <property type="evidence" value="ECO:0007669"/>
    <property type="project" value="UniProtKB-SubCell"/>
</dbReference>
<evidence type="ECO:0000256" key="16">
    <source>
        <dbReference type="ARBA" id="ARBA00023931"/>
    </source>
</evidence>
<dbReference type="InterPro" id="IPR040079">
    <property type="entry name" value="Glutathione_S-Trfase"/>
</dbReference>
<keyword evidence="13" id="KW-0275">Fatty acid biosynthesis</keyword>
<reference evidence="21" key="1">
    <citation type="submission" date="2014-11" db="EMBL/GenBank/DDBJ databases">
        <authorList>
            <person name="Otto D Thomas"/>
            <person name="Naeem Raeece"/>
        </authorList>
    </citation>
    <scope>NUCLEOTIDE SEQUENCE</scope>
</reference>
<dbReference type="EC" id="5.3.99.3" evidence="3"/>
<evidence type="ECO:0000256" key="8">
    <source>
        <dbReference type="ARBA" id="ARBA00022692"/>
    </source>
</evidence>
<keyword evidence="8" id="KW-0812">Transmembrane</keyword>
<dbReference type="AlphaFoldDB" id="A0A0G4GUM1"/>
<evidence type="ECO:0000256" key="3">
    <source>
        <dbReference type="ARBA" id="ARBA00012203"/>
    </source>
</evidence>
<keyword evidence="6" id="KW-0444">Lipid biosynthesis</keyword>
<dbReference type="InterPro" id="IPR034335">
    <property type="entry name" value="PGES2_C"/>
</dbReference>
<dbReference type="InterPro" id="IPR036282">
    <property type="entry name" value="Glutathione-S-Trfase_C_sf"/>
</dbReference>
<evidence type="ECO:0000256" key="17">
    <source>
        <dbReference type="ARBA" id="ARBA00031041"/>
    </source>
</evidence>
<evidence type="ECO:0000256" key="14">
    <source>
        <dbReference type="ARBA" id="ARBA00023235"/>
    </source>
</evidence>
<dbReference type="GO" id="GO:0005739">
    <property type="term" value="C:mitochondrion"/>
    <property type="evidence" value="ECO:0007669"/>
    <property type="project" value="TreeGrafter"/>
</dbReference>
<dbReference type="GO" id="GO:0001516">
    <property type="term" value="P:prostaglandin biosynthetic process"/>
    <property type="evidence" value="ECO:0007669"/>
    <property type="project" value="UniProtKB-UniPathway"/>
</dbReference>
<evidence type="ECO:0000256" key="7">
    <source>
        <dbReference type="ARBA" id="ARBA00022585"/>
    </source>
</evidence>
<keyword evidence="14" id="KW-0413">Isomerase</keyword>
<dbReference type="SUPFAM" id="SSF52833">
    <property type="entry name" value="Thioredoxin-like"/>
    <property type="match status" value="1"/>
</dbReference>
<evidence type="ECO:0000256" key="9">
    <source>
        <dbReference type="ARBA" id="ARBA00022832"/>
    </source>
</evidence>
<comment type="subcellular location">
    <subcellularLocation>
        <location evidence="18">Endomembrane system</location>
        <topology evidence="18">Single-pass membrane protein</topology>
    </subcellularLocation>
</comment>
<evidence type="ECO:0000256" key="2">
    <source>
        <dbReference type="ARBA" id="ARBA00007409"/>
    </source>
</evidence>
<gene>
    <name evidence="21" type="ORF">Cvel_23371</name>
</gene>
<evidence type="ECO:0000313" key="21">
    <source>
        <dbReference type="EMBL" id="CEM34259.1"/>
    </source>
</evidence>
<keyword evidence="10" id="KW-1133">Transmembrane helix</keyword>
<dbReference type="PROSITE" id="PS50404">
    <property type="entry name" value="GST_NTER"/>
    <property type="match status" value="1"/>
</dbReference>
<evidence type="ECO:0000256" key="11">
    <source>
        <dbReference type="ARBA" id="ARBA00023098"/>
    </source>
</evidence>
<name>A0A0G4GUM1_9ALVE</name>
<sequence length="391" mass="43408">MAHSFRAFSVVRRLAFQSGGRGRSVLPPVAAAVSAGACFTLLLPETKQRTPARCAEAASLKASENLSTGTEAPSGLLGKLSEKCREAFEEALPDSFENSFQSELPPGFKLDDYDLELYQYESCPFCRKVRVCLDYLKLPYKVVEVHPLHKKELKGLPTKDYKKVPQLVFRSKSNPEADPMVLIDSKRIVHSLVASVGTATEGSGSSSSSSAPSASRPSASPSSVSGHADEFERRWIKWSDDVLVQLVVMNIYRTWKEASETFDYILTHPQFSFAEKWMAHLSGTAVMWAVARKRRKKYEVENREREAMWGAVRQFVQEVERRGGVFLGGAQPGEGDFAVFGILRSIEGFQCEREMFQKTEVAGWYRRMQAAVGESSALNFVQRGPSPAGGK</sequence>
<keyword evidence="12" id="KW-0472">Membrane</keyword>
<feature type="domain" description="GST N-terminal" evidence="20">
    <location>
        <begin position="113"/>
        <end position="200"/>
    </location>
</feature>
<comment type="similarity">
    <text evidence="2">Belongs to the GST superfamily.</text>
</comment>
<dbReference type="SFLD" id="SFLDG01203">
    <property type="entry name" value="Prostaglandin_E_synthase_like1"/>
    <property type="match status" value="1"/>
</dbReference>
<proteinExistence type="inferred from homology"/>
<evidence type="ECO:0000256" key="18">
    <source>
        <dbReference type="ARBA" id="ARBA00037847"/>
    </source>
</evidence>
<evidence type="ECO:0000256" key="6">
    <source>
        <dbReference type="ARBA" id="ARBA00022516"/>
    </source>
</evidence>
<dbReference type="SFLD" id="SFLDS00019">
    <property type="entry name" value="Glutathione_Transferase_(cytos"/>
    <property type="match status" value="1"/>
</dbReference>
<evidence type="ECO:0000259" key="20">
    <source>
        <dbReference type="PROSITE" id="PS50404"/>
    </source>
</evidence>
<dbReference type="InterPro" id="IPR036249">
    <property type="entry name" value="Thioredoxin-like_sf"/>
</dbReference>
<dbReference type="EMBL" id="CDMZ01001548">
    <property type="protein sequence ID" value="CEM34259.1"/>
    <property type="molecule type" value="Genomic_DNA"/>
</dbReference>
<dbReference type="Gene3D" id="1.20.1050.10">
    <property type="match status" value="1"/>
</dbReference>
<feature type="region of interest" description="Disordered" evidence="19">
    <location>
        <begin position="198"/>
        <end position="226"/>
    </location>
</feature>
<evidence type="ECO:0000256" key="10">
    <source>
        <dbReference type="ARBA" id="ARBA00022989"/>
    </source>
</evidence>
<keyword evidence="11" id="KW-0443">Lipid metabolism</keyword>
<accession>A0A0G4GUM1</accession>
<dbReference type="CDD" id="cd03197">
    <property type="entry name" value="GST_C_mPGES2"/>
    <property type="match status" value="1"/>
</dbReference>
<dbReference type="PhylomeDB" id="A0A0G4GUM1"/>
<dbReference type="Gene3D" id="3.40.30.10">
    <property type="entry name" value="Glutaredoxin"/>
    <property type="match status" value="1"/>
</dbReference>
<evidence type="ECO:0000256" key="15">
    <source>
        <dbReference type="ARBA" id="ARBA00023930"/>
    </source>
</evidence>
<dbReference type="PANTHER" id="PTHR12782">
    <property type="entry name" value="MICROSOMAL PROSTAGLANDIN E SYNTHASE-2"/>
    <property type="match status" value="1"/>
</dbReference>
<dbReference type="InterPro" id="IPR004045">
    <property type="entry name" value="Glutathione_S-Trfase_N"/>
</dbReference>
<evidence type="ECO:0000256" key="12">
    <source>
        <dbReference type="ARBA" id="ARBA00023136"/>
    </source>
</evidence>
<evidence type="ECO:0000256" key="13">
    <source>
        <dbReference type="ARBA" id="ARBA00023160"/>
    </source>
</evidence>
<comment type="catalytic activity">
    <reaction evidence="16">
        <text>prostaglandin H2 = prostaglandin E2</text>
        <dbReference type="Rhea" id="RHEA:12893"/>
        <dbReference type="ChEBI" id="CHEBI:57405"/>
        <dbReference type="ChEBI" id="CHEBI:606564"/>
        <dbReference type="EC" id="5.3.99.3"/>
    </reaction>
    <physiologicalReaction direction="left-to-right" evidence="16">
        <dbReference type="Rhea" id="RHEA:12894"/>
    </physiologicalReaction>
</comment>
<evidence type="ECO:0000256" key="1">
    <source>
        <dbReference type="ARBA" id="ARBA00004702"/>
    </source>
</evidence>
<dbReference type="GO" id="GO:0050220">
    <property type="term" value="F:prostaglandin-E synthase activity"/>
    <property type="evidence" value="ECO:0007669"/>
    <property type="project" value="UniProtKB-EC"/>
</dbReference>